<protein>
    <submittedName>
        <fullName evidence="2">Uncharacterized protein</fullName>
    </submittedName>
</protein>
<dbReference type="PANTHER" id="PTHR34127:SF1">
    <property type="entry name" value="OS04G0405600 PROTEIN"/>
    <property type="match status" value="1"/>
</dbReference>
<dbReference type="AlphaFoldDB" id="A0A2V3IFF4"/>
<dbReference type="EMBL" id="NBIV01000261">
    <property type="protein sequence ID" value="PXF40758.1"/>
    <property type="molecule type" value="Genomic_DNA"/>
</dbReference>
<comment type="caution">
    <text evidence="2">The sequence shown here is derived from an EMBL/GenBank/DDBJ whole genome shotgun (WGS) entry which is preliminary data.</text>
</comment>
<organism evidence="2 3">
    <name type="scientific">Gracilariopsis chorda</name>
    <dbReference type="NCBI Taxonomy" id="448386"/>
    <lineage>
        <taxon>Eukaryota</taxon>
        <taxon>Rhodophyta</taxon>
        <taxon>Florideophyceae</taxon>
        <taxon>Rhodymeniophycidae</taxon>
        <taxon>Gracilariales</taxon>
        <taxon>Gracilariaceae</taxon>
        <taxon>Gracilariopsis</taxon>
    </lineage>
</organism>
<evidence type="ECO:0000313" key="2">
    <source>
        <dbReference type="EMBL" id="PXF40758.1"/>
    </source>
</evidence>
<sequence length="390" mass="42435">MAFLHATTAAAVGARQWFGTRPSTCDTGRRRRSAPSTTNARAAPLSSDEGSSDDVIESVLQRVENSINNIADTLLKPLQENNGVLSRQWEKVRCNYILRPRTKAAKGVVHFVGGAFLGSAPHIVYQDVLETICEEGGYVIVATAYDLSFDYVGLVEGICSNWEAVESELAAEYGALPVVGLGHSAGCVFLALGNCLFADALPRTKNVFMSFNNRRAESAIPLYAQVVQPLAALYERAEQQWLGHLLSSAEQWSMECEEKVLQSRLSPRALRTTVAPTARELGAIGQQVAPLLRETASSRREFYPPPEDVRAAISQLYAVRETVLISFENDTLDDSDELETAIATAQQQVQRVRVRGTHLTPTGVRSPLPSPPTRAALTARLARAITPNGS</sequence>
<proteinExistence type="predicted"/>
<dbReference type="InterPro" id="IPR029058">
    <property type="entry name" value="AB_hydrolase_fold"/>
</dbReference>
<reference evidence="2 3" key="1">
    <citation type="journal article" date="2018" name="Mol. Biol. Evol.">
        <title>Analysis of the draft genome of the red seaweed Gracilariopsis chorda provides insights into genome size evolution in Rhodophyta.</title>
        <authorList>
            <person name="Lee J."/>
            <person name="Yang E.C."/>
            <person name="Graf L."/>
            <person name="Yang J.H."/>
            <person name="Qiu H."/>
            <person name="Zel Zion U."/>
            <person name="Chan C.X."/>
            <person name="Stephens T.G."/>
            <person name="Weber A.P.M."/>
            <person name="Boo G.H."/>
            <person name="Boo S.M."/>
            <person name="Kim K.M."/>
            <person name="Shin Y."/>
            <person name="Jung M."/>
            <person name="Lee S.J."/>
            <person name="Yim H.S."/>
            <person name="Lee J.H."/>
            <person name="Bhattacharya D."/>
            <person name="Yoon H.S."/>
        </authorList>
    </citation>
    <scope>NUCLEOTIDE SEQUENCE [LARGE SCALE GENOMIC DNA]</scope>
    <source>
        <strain evidence="2 3">SKKU-2015</strain>
        <tissue evidence="2">Whole body</tissue>
    </source>
</reference>
<keyword evidence="3" id="KW-1185">Reference proteome</keyword>
<dbReference type="PANTHER" id="PTHR34127">
    <property type="entry name" value="OS04G0405600 PROTEIN"/>
    <property type="match status" value="1"/>
</dbReference>
<evidence type="ECO:0000313" key="3">
    <source>
        <dbReference type="Proteomes" id="UP000247409"/>
    </source>
</evidence>
<dbReference type="Pfam" id="PF07082">
    <property type="entry name" value="DUF1350"/>
    <property type="match status" value="1"/>
</dbReference>
<dbReference type="STRING" id="448386.A0A2V3IFF4"/>
<name>A0A2V3IFF4_9FLOR</name>
<gene>
    <name evidence="2" type="ORF">BWQ96_09520</name>
</gene>
<evidence type="ECO:0000256" key="1">
    <source>
        <dbReference type="SAM" id="MobiDB-lite"/>
    </source>
</evidence>
<dbReference type="OrthoDB" id="4892at2759"/>
<accession>A0A2V3IFF4</accession>
<dbReference type="SUPFAM" id="SSF53474">
    <property type="entry name" value="alpha/beta-Hydrolases"/>
    <property type="match status" value="1"/>
</dbReference>
<dbReference type="Gene3D" id="3.40.50.1820">
    <property type="entry name" value="alpha/beta hydrolase"/>
    <property type="match status" value="1"/>
</dbReference>
<dbReference type="Proteomes" id="UP000247409">
    <property type="component" value="Unassembled WGS sequence"/>
</dbReference>
<feature type="region of interest" description="Disordered" evidence="1">
    <location>
        <begin position="20"/>
        <end position="52"/>
    </location>
</feature>
<dbReference type="InterPro" id="IPR010765">
    <property type="entry name" value="DUF1350"/>
</dbReference>